<dbReference type="PANTHER" id="PTHR42695">
    <property type="entry name" value="GLUTAMINE AMIDOTRANSFERASE YLR126C-RELATED"/>
    <property type="match status" value="1"/>
</dbReference>
<name>A0AA90HW20_ACIBA</name>
<protein>
    <submittedName>
        <fullName evidence="2">Glutamine amidotransferase</fullName>
    </submittedName>
</protein>
<dbReference type="FunFam" id="3.40.50.880:FF:000033">
    <property type="entry name" value="Glutamine amidotransferase class-I"/>
    <property type="match status" value="1"/>
</dbReference>
<proteinExistence type="predicted"/>
<feature type="domain" description="Glutamine amidotransferase" evidence="1">
    <location>
        <begin position="27"/>
        <end position="190"/>
    </location>
</feature>
<dbReference type="Gene3D" id="3.40.50.880">
    <property type="match status" value="1"/>
</dbReference>
<dbReference type="Pfam" id="PF00117">
    <property type="entry name" value="GATase"/>
    <property type="match status" value="1"/>
</dbReference>
<evidence type="ECO:0000313" key="2">
    <source>
        <dbReference type="EMBL" id="MDK4882845.1"/>
    </source>
</evidence>
<reference evidence="2" key="2">
    <citation type="submission" date="2023-01" db="EMBL/GenBank/DDBJ databases">
        <title>Genomic dissection of endemic carbapenem resistance: metallo-beta-lactamase gene dissemination through clonal, plasmid and integron transfer pathways.</title>
        <authorList>
            <person name="Macesic N."/>
        </authorList>
    </citation>
    <scope>NUCLEOTIDE SEQUENCE</scope>
    <source>
        <strain evidence="2">CPO519</strain>
    </source>
</reference>
<dbReference type="InterPro" id="IPR017926">
    <property type="entry name" value="GATASE"/>
</dbReference>
<dbReference type="PANTHER" id="PTHR42695:SF5">
    <property type="entry name" value="GLUTAMINE AMIDOTRANSFERASE YLR126C-RELATED"/>
    <property type="match status" value="1"/>
</dbReference>
<dbReference type="Proteomes" id="UP001174156">
    <property type="component" value="Unassembled WGS sequence"/>
</dbReference>
<comment type="caution">
    <text evidence="2">The sequence shown here is derived from an EMBL/GenBank/DDBJ whole genome shotgun (WGS) entry which is preliminary data.</text>
</comment>
<organism evidence="2">
    <name type="scientific">Acinetobacter baumannii</name>
    <dbReference type="NCBI Taxonomy" id="470"/>
    <lineage>
        <taxon>Bacteria</taxon>
        <taxon>Pseudomonadati</taxon>
        <taxon>Pseudomonadota</taxon>
        <taxon>Gammaproteobacteria</taxon>
        <taxon>Moraxellales</taxon>
        <taxon>Moraxellaceae</taxon>
        <taxon>Acinetobacter</taxon>
        <taxon>Acinetobacter calcoaceticus/baumannii complex</taxon>
    </lineage>
</organism>
<dbReference type="PROSITE" id="PS51273">
    <property type="entry name" value="GATASE_TYPE_1"/>
    <property type="match status" value="1"/>
</dbReference>
<dbReference type="SUPFAM" id="SSF52317">
    <property type="entry name" value="Class I glutamine amidotransferase-like"/>
    <property type="match status" value="1"/>
</dbReference>
<reference evidence="3 4" key="1">
    <citation type="journal article" date="2023" name="Nat. Commun.">
        <title>Genomic dissection of endemic carbapenem resistance reveals metallo-beta-lactamase dissemination through clonal, plasmid and integron transfer.</title>
        <authorList>
            <person name="Macesic N."/>
            <person name="Hawkey J."/>
            <person name="Vezina B."/>
            <person name="Wisniewski J.A."/>
            <person name="Cottingham H."/>
            <person name="Blakeway L.V."/>
            <person name="Harshegyi T."/>
            <person name="Pragastis K."/>
            <person name="Badoordeen G.Z."/>
            <person name="Dennison A."/>
            <person name="Spelman D.W."/>
            <person name="Jenney A.W.J."/>
            <person name="Peleg A.Y."/>
        </authorList>
    </citation>
    <scope>NUCLEOTIDE SEQUENCE [LARGE SCALE GENOMIC DNA]</scope>
    <source>
        <strain evidence="3 4">CPO519</strain>
    </source>
</reference>
<accession>A0AA90HW20</accession>
<evidence type="ECO:0000313" key="3">
    <source>
        <dbReference type="EMBL" id="MEC5497058.1"/>
    </source>
</evidence>
<reference evidence="3" key="3">
    <citation type="submission" date="2024-01" db="EMBL/GenBank/DDBJ databases">
        <authorList>
            <person name="Macesic N."/>
        </authorList>
    </citation>
    <scope>NUCLEOTIDE SEQUENCE</scope>
    <source>
        <strain evidence="3">CPO519</strain>
    </source>
</reference>
<dbReference type="AlphaFoldDB" id="A0AA90HW20"/>
<dbReference type="InterPro" id="IPR029062">
    <property type="entry name" value="Class_I_gatase-like"/>
</dbReference>
<sequence>MNTTNAFPKTIYAIQHLAFEDLGSLEDVFYQLGFRVRYFEAGVDDLTPAFTHDGLTIILGGPIGVYETEDYPFLKDEIALLKQRLAADKPTLGICLGAQLIAHALGAKVYAGHQKEIGWGALSLSLRPNQVLSPLLNNVHVLHWHGDTFDLPENGVLLASSEIYTNQAFEVGNNILALQFHIETTEENFEKWLIGHTCELRNAKISIPKLREENLQYAQALEHAAFEVIQKFLKRIGYSGRVKLEVRHKPPN</sequence>
<dbReference type="EMBL" id="JARTMM020000001">
    <property type="protein sequence ID" value="MEC5497058.1"/>
    <property type="molecule type" value="Genomic_DNA"/>
</dbReference>
<dbReference type="InterPro" id="IPR044992">
    <property type="entry name" value="ChyE-like"/>
</dbReference>
<evidence type="ECO:0000259" key="1">
    <source>
        <dbReference type="Pfam" id="PF00117"/>
    </source>
</evidence>
<dbReference type="GO" id="GO:0005829">
    <property type="term" value="C:cytosol"/>
    <property type="evidence" value="ECO:0007669"/>
    <property type="project" value="TreeGrafter"/>
</dbReference>
<dbReference type="CDD" id="cd01741">
    <property type="entry name" value="GATase1_1"/>
    <property type="match status" value="1"/>
</dbReference>
<dbReference type="EMBL" id="JARTMM010000062">
    <property type="protein sequence ID" value="MDK4882845.1"/>
    <property type="molecule type" value="Genomic_DNA"/>
</dbReference>
<keyword evidence="2" id="KW-0315">Glutamine amidotransferase</keyword>
<gene>
    <name evidence="3" type="ORF">P9867_011400</name>
    <name evidence="2" type="ORF">P9867_14450</name>
</gene>
<dbReference type="NCBIfam" id="NF005458">
    <property type="entry name" value="PRK07053.1"/>
    <property type="match status" value="1"/>
</dbReference>
<evidence type="ECO:0000313" key="4">
    <source>
        <dbReference type="Proteomes" id="UP001174156"/>
    </source>
</evidence>